<organism evidence="2 3">
    <name type="scientific">candidate division CSSED10-310 bacterium</name>
    <dbReference type="NCBI Taxonomy" id="2855610"/>
    <lineage>
        <taxon>Bacteria</taxon>
        <taxon>Bacteria division CSSED10-310</taxon>
    </lineage>
</organism>
<protein>
    <recommendedName>
        <fullName evidence="4">GAF domain-containing protein</fullName>
    </recommendedName>
</protein>
<evidence type="ECO:0000313" key="2">
    <source>
        <dbReference type="EMBL" id="MFC1852888.1"/>
    </source>
</evidence>
<evidence type="ECO:0008006" key="4">
    <source>
        <dbReference type="Google" id="ProtNLM"/>
    </source>
</evidence>
<accession>A0ABV6Z369</accession>
<proteinExistence type="predicted"/>
<evidence type="ECO:0000256" key="1">
    <source>
        <dbReference type="SAM" id="MobiDB-lite"/>
    </source>
</evidence>
<feature type="region of interest" description="Disordered" evidence="1">
    <location>
        <begin position="88"/>
        <end position="107"/>
    </location>
</feature>
<feature type="non-terminal residue" evidence="2">
    <location>
        <position position="1"/>
    </location>
</feature>
<keyword evidence="3" id="KW-1185">Reference proteome</keyword>
<feature type="compositionally biased region" description="Basic and acidic residues" evidence="1">
    <location>
        <begin position="95"/>
        <end position="104"/>
    </location>
</feature>
<dbReference type="Proteomes" id="UP001594351">
    <property type="component" value="Unassembled WGS sequence"/>
</dbReference>
<evidence type="ECO:0000313" key="3">
    <source>
        <dbReference type="Proteomes" id="UP001594351"/>
    </source>
</evidence>
<reference evidence="2 3" key="1">
    <citation type="submission" date="2024-09" db="EMBL/GenBank/DDBJ databases">
        <title>Laminarin stimulates single cell rates of sulfate reduction while oxygen inhibits transcriptomic activity in coastal marine sediment.</title>
        <authorList>
            <person name="Lindsay M."/>
            <person name="Orcutt B."/>
            <person name="Emerson D."/>
            <person name="Stepanauskas R."/>
            <person name="D'Angelo T."/>
        </authorList>
    </citation>
    <scope>NUCLEOTIDE SEQUENCE [LARGE SCALE GENOMIC DNA]</scope>
    <source>
        <strain evidence="2">SAG AM-311-K15</strain>
    </source>
</reference>
<comment type="caution">
    <text evidence="2">The sequence shown here is derived from an EMBL/GenBank/DDBJ whole genome shotgun (WGS) entry which is preliminary data.</text>
</comment>
<gene>
    <name evidence="2" type="ORF">ACFL27_22035</name>
</gene>
<dbReference type="EMBL" id="JBHPBY010000383">
    <property type="protein sequence ID" value="MFC1852888.1"/>
    <property type="molecule type" value="Genomic_DNA"/>
</dbReference>
<sequence length="205" mass="22774">FDVLKNGTPWIGKTLSNPILEDVFAKFGGTTPKEICIFPLCIKDRVIAVLYGDNITSSQLLFQTDSLEIMSVISSLVMENISMLRAKGPAGADGPKPELEEKVTRPTKVSVSEIPEGLDEDTRKLHEKAKRTARVIVGDIALYNKAKIEQGQVRGNLGDLLKEDINKGRELYHQRVSTEITKISNYFEETLIDMIAKGDRRSLGL</sequence>
<name>A0ABV6Z369_UNCC1</name>